<dbReference type="InterPro" id="IPR004013">
    <property type="entry name" value="PHP_dom"/>
</dbReference>
<evidence type="ECO:0000259" key="9">
    <source>
        <dbReference type="SMART" id="SM00481"/>
    </source>
</evidence>
<dbReference type="InterPro" id="IPR041931">
    <property type="entry name" value="DNA_pol3_alpha_thumb_dom"/>
</dbReference>
<protein>
    <recommendedName>
        <fullName evidence="3">DNA polymerase III subunit alpha</fullName>
        <ecNumber evidence="2">2.7.7.7</ecNumber>
    </recommendedName>
</protein>
<evidence type="ECO:0000313" key="10">
    <source>
        <dbReference type="EMBL" id="OGY67911.1"/>
    </source>
</evidence>
<dbReference type="Gene3D" id="1.10.150.870">
    <property type="match status" value="1"/>
</dbReference>
<gene>
    <name evidence="10" type="ORF">A3H63_02650</name>
</gene>
<dbReference type="PANTHER" id="PTHR32294">
    <property type="entry name" value="DNA POLYMERASE III SUBUNIT ALPHA"/>
    <property type="match status" value="1"/>
</dbReference>
<dbReference type="NCBIfam" id="NF005298">
    <property type="entry name" value="PRK06826.1"/>
    <property type="match status" value="1"/>
</dbReference>
<name>A0A1G1ZTV7_9BACT</name>
<reference evidence="10 11" key="1">
    <citation type="journal article" date="2016" name="Nat. Commun.">
        <title>Thousands of microbial genomes shed light on interconnected biogeochemical processes in an aquifer system.</title>
        <authorList>
            <person name="Anantharaman K."/>
            <person name="Brown C.T."/>
            <person name="Hug L.A."/>
            <person name="Sharon I."/>
            <person name="Castelle C.J."/>
            <person name="Probst A.J."/>
            <person name="Thomas B.C."/>
            <person name="Singh A."/>
            <person name="Wilkins M.J."/>
            <person name="Karaoz U."/>
            <person name="Brodie E.L."/>
            <person name="Williams K.H."/>
            <person name="Hubbard S.S."/>
            <person name="Banfield J.F."/>
        </authorList>
    </citation>
    <scope>NUCLEOTIDE SEQUENCE [LARGE SCALE GENOMIC DNA]</scope>
</reference>
<sequence length="1058" mass="118425">MPKFVHLHTHSHYSLLDGLGKIDDLVNQAKSFGMDALALTDHGALYGAVEFYKKAKKAGLKPILGVEAYVAPHSHEQKQNNGGDDRYFHLILLAKNNTGWKNLIQLTTIAHLKGFYYKPRVDKNLLRQYHEGLIALSACITGEVAKNILQNNPAQAEQTALEYQSIFGAGNFYLEIGHHPGIPQTSKANEGLKKISAKTGIPLVATHDIHYVKTADAHYHDILLAVQTGNKLSDTDRLTLKDDDFSMRSPETMADFFTDVPEAIENTARIADQCNVELELGKIHLPKFDVPENENPGAYLRKLVRERIANRYPAETPEITARVDFELDVIGKTGFADYFLIVQDFVNWAKDHGIVVGPGRGSAAGSIIAYILNITDIDPLKYELLFERFLNPARIQMPDIDIDFADTRRDEVFGYLEEKYGKDRVAHIITFGTMAARAAIRDAGRAMGLSYAFCDQIAKLIPFNNDLEEAITTIPELKEMYKNNPDAKNVLDAAKNLEGVVRHASVHACGTVIAKEPLTNYMPIQYAPQDENTIITQFEMHSVEDLGLLKMDLLGLKNLTIIEDTLRLIEEISGVRIDISAIPLNDKKTFELLQLADTTGVFQLESSGMRRYLKELKPSELEDIIAMVSLYRPGPMELIPQYIKRKFGRERITYLHPLLEPVLKKTYGIMIYQEQLMAGARVLSGLSLAEADILRKAVGKKDKQLLQEQKNKVIDGAIKNGVKKEIAEHFWTLIEPFDRYGFNRSHGACYALIAYRTAYLRAGYPVEFYTSLFNADAGDTERIAFLINEARKSGINVLAPDINKSLARFAPDGADIRFGLLAIKNLGANVITAIINERQRGGPFKNFVDFLQRVGHKDVNKKSLESLIKCGATDSLGLERNLGLTNIEDIIHFAGNIRKSKQTTAQSSLFGHASVSAAALRLKPCQPATTQEKLTWEKELLGLYISDHPLNQYKEKIEKNGVETIKNMLLKTDGDFGAKRPKIAGVVSKIHRVTTKMGQPMVFVTVEDFHDTMEVIVFADTLEKTLPVWQENKIVMVSGKMSWRNGEPKMICDNAKEL</sequence>
<dbReference type="EMBL" id="MHJM01000013">
    <property type="protein sequence ID" value="OGY67911.1"/>
    <property type="molecule type" value="Genomic_DNA"/>
</dbReference>
<comment type="catalytic activity">
    <reaction evidence="8">
        <text>DNA(n) + a 2'-deoxyribonucleoside 5'-triphosphate = DNA(n+1) + diphosphate</text>
        <dbReference type="Rhea" id="RHEA:22508"/>
        <dbReference type="Rhea" id="RHEA-COMP:17339"/>
        <dbReference type="Rhea" id="RHEA-COMP:17340"/>
        <dbReference type="ChEBI" id="CHEBI:33019"/>
        <dbReference type="ChEBI" id="CHEBI:61560"/>
        <dbReference type="ChEBI" id="CHEBI:173112"/>
        <dbReference type="EC" id="2.7.7.7"/>
    </reaction>
</comment>
<dbReference type="SMART" id="SM00481">
    <property type="entry name" value="POLIIIAc"/>
    <property type="match status" value="1"/>
</dbReference>
<dbReference type="GO" id="GO:0003676">
    <property type="term" value="F:nucleic acid binding"/>
    <property type="evidence" value="ECO:0007669"/>
    <property type="project" value="InterPro"/>
</dbReference>
<dbReference type="Pfam" id="PF14579">
    <property type="entry name" value="HHH_6"/>
    <property type="match status" value="1"/>
</dbReference>
<evidence type="ECO:0000256" key="4">
    <source>
        <dbReference type="ARBA" id="ARBA00022679"/>
    </source>
</evidence>
<dbReference type="GO" id="GO:0006260">
    <property type="term" value="P:DNA replication"/>
    <property type="evidence" value="ECO:0007669"/>
    <property type="project" value="UniProtKB-KW"/>
</dbReference>
<evidence type="ECO:0000256" key="5">
    <source>
        <dbReference type="ARBA" id="ARBA00022695"/>
    </source>
</evidence>
<evidence type="ECO:0000256" key="8">
    <source>
        <dbReference type="ARBA" id="ARBA00049244"/>
    </source>
</evidence>
<dbReference type="CDD" id="cd12113">
    <property type="entry name" value="PHP_PolIIIA_DnaE3"/>
    <property type="match status" value="1"/>
</dbReference>
<dbReference type="CDD" id="cd04485">
    <property type="entry name" value="DnaE_OBF"/>
    <property type="match status" value="1"/>
</dbReference>
<dbReference type="Proteomes" id="UP000176284">
    <property type="component" value="Unassembled WGS sequence"/>
</dbReference>
<dbReference type="InterPro" id="IPR003141">
    <property type="entry name" value="Pol/His_phosphatase_N"/>
</dbReference>
<dbReference type="InterPro" id="IPR029460">
    <property type="entry name" value="DNAPol_HHH"/>
</dbReference>
<dbReference type="EC" id="2.7.7.7" evidence="2"/>
<dbReference type="NCBIfam" id="TIGR00594">
    <property type="entry name" value="polc"/>
    <property type="match status" value="1"/>
</dbReference>
<accession>A0A1G1ZTV7</accession>
<evidence type="ECO:0000313" key="11">
    <source>
        <dbReference type="Proteomes" id="UP000176284"/>
    </source>
</evidence>
<dbReference type="InterPro" id="IPR016195">
    <property type="entry name" value="Pol/histidinol_Pase-like"/>
</dbReference>
<keyword evidence="5" id="KW-0548">Nucleotidyltransferase</keyword>
<dbReference type="GO" id="GO:0003887">
    <property type="term" value="F:DNA-directed DNA polymerase activity"/>
    <property type="evidence" value="ECO:0007669"/>
    <property type="project" value="UniProtKB-KW"/>
</dbReference>
<dbReference type="Pfam" id="PF01336">
    <property type="entry name" value="tRNA_anti-codon"/>
    <property type="match status" value="1"/>
</dbReference>
<comment type="caution">
    <text evidence="10">The sequence shown here is derived from an EMBL/GenBank/DDBJ whole genome shotgun (WGS) entry which is preliminary data.</text>
</comment>
<evidence type="ECO:0000256" key="6">
    <source>
        <dbReference type="ARBA" id="ARBA00022705"/>
    </source>
</evidence>
<evidence type="ECO:0000256" key="3">
    <source>
        <dbReference type="ARBA" id="ARBA00019114"/>
    </source>
</evidence>
<evidence type="ECO:0000256" key="2">
    <source>
        <dbReference type="ARBA" id="ARBA00012417"/>
    </source>
</evidence>
<dbReference type="InterPro" id="IPR004805">
    <property type="entry name" value="DnaE2/DnaE/PolC"/>
</dbReference>
<evidence type="ECO:0000256" key="1">
    <source>
        <dbReference type="ARBA" id="ARBA00004496"/>
    </source>
</evidence>
<dbReference type="AlphaFoldDB" id="A0A1G1ZTV7"/>
<dbReference type="Pfam" id="PF02811">
    <property type="entry name" value="PHP"/>
    <property type="match status" value="1"/>
</dbReference>
<dbReference type="Pfam" id="PF07733">
    <property type="entry name" value="DNA_pol3_alpha"/>
    <property type="match status" value="1"/>
</dbReference>
<keyword evidence="6" id="KW-0235">DNA replication</keyword>
<dbReference type="GO" id="GO:0008408">
    <property type="term" value="F:3'-5' exonuclease activity"/>
    <property type="evidence" value="ECO:0007669"/>
    <property type="project" value="InterPro"/>
</dbReference>
<dbReference type="SUPFAM" id="SSF89550">
    <property type="entry name" value="PHP domain-like"/>
    <property type="match status" value="1"/>
</dbReference>
<dbReference type="PANTHER" id="PTHR32294:SF0">
    <property type="entry name" value="DNA POLYMERASE III SUBUNIT ALPHA"/>
    <property type="match status" value="1"/>
</dbReference>
<dbReference type="NCBIfam" id="NF004226">
    <property type="entry name" value="PRK05673.1"/>
    <property type="match status" value="1"/>
</dbReference>
<dbReference type="STRING" id="1798410.A3H63_02650"/>
<feature type="domain" description="Polymerase/histidinol phosphatase N-terminal" evidence="9">
    <location>
        <begin position="5"/>
        <end position="72"/>
    </location>
</feature>
<dbReference type="Pfam" id="PF17657">
    <property type="entry name" value="DNA_pol3_finger"/>
    <property type="match status" value="1"/>
</dbReference>
<comment type="subcellular location">
    <subcellularLocation>
        <location evidence="1">Cytoplasm</location>
    </subcellularLocation>
</comment>
<evidence type="ECO:0000256" key="7">
    <source>
        <dbReference type="ARBA" id="ARBA00022932"/>
    </source>
</evidence>
<proteinExistence type="predicted"/>
<dbReference type="GO" id="GO:0005737">
    <property type="term" value="C:cytoplasm"/>
    <property type="evidence" value="ECO:0007669"/>
    <property type="project" value="UniProtKB-SubCell"/>
</dbReference>
<organism evidence="10 11">
    <name type="scientific">Candidatus Harrisonbacteria bacterium RIFCSPLOWO2_02_FULL_45_10c</name>
    <dbReference type="NCBI Taxonomy" id="1798410"/>
    <lineage>
        <taxon>Bacteria</taxon>
        <taxon>Candidatus Harrisoniibacteriota</taxon>
    </lineage>
</organism>
<dbReference type="InterPro" id="IPR004365">
    <property type="entry name" value="NA-bd_OB_tRNA"/>
</dbReference>
<dbReference type="InterPro" id="IPR040982">
    <property type="entry name" value="DNA_pol3_finger"/>
</dbReference>
<dbReference type="InterPro" id="IPR011708">
    <property type="entry name" value="DNA_pol3_alpha_NTPase_dom"/>
</dbReference>
<dbReference type="Gene3D" id="1.10.10.1600">
    <property type="entry name" value="Bacterial DNA polymerase III alpha subunit, thumb domain"/>
    <property type="match status" value="1"/>
</dbReference>
<dbReference type="Gene3D" id="3.20.20.140">
    <property type="entry name" value="Metal-dependent hydrolases"/>
    <property type="match status" value="1"/>
</dbReference>
<keyword evidence="7" id="KW-0239">DNA-directed DNA polymerase</keyword>
<keyword evidence="4" id="KW-0808">Transferase</keyword>